<comment type="caution">
    <text evidence="2">The sequence shown here is derived from an EMBL/GenBank/DDBJ whole genome shotgun (WGS) entry which is preliminary data.</text>
</comment>
<name>A0A8J2LZW6_9BILA</name>
<dbReference type="EMBL" id="CAKAEH010000961">
    <property type="protein sequence ID" value="CAG9532384.1"/>
    <property type="molecule type" value="Genomic_DNA"/>
</dbReference>
<keyword evidence="1" id="KW-1133">Transmembrane helix</keyword>
<reference evidence="2" key="1">
    <citation type="submission" date="2021-09" db="EMBL/GenBank/DDBJ databases">
        <authorList>
            <consortium name="Pathogen Informatics"/>
        </authorList>
    </citation>
    <scope>NUCLEOTIDE SEQUENCE</scope>
</reference>
<dbReference type="Proteomes" id="UP000746747">
    <property type="component" value="Unassembled WGS sequence"/>
</dbReference>
<accession>A0A8J2LZW6</accession>
<evidence type="ECO:0000313" key="2">
    <source>
        <dbReference type="EMBL" id="CAG9532384.1"/>
    </source>
</evidence>
<proteinExistence type="predicted"/>
<keyword evidence="1" id="KW-0472">Membrane</keyword>
<evidence type="ECO:0000256" key="1">
    <source>
        <dbReference type="SAM" id="Phobius"/>
    </source>
</evidence>
<gene>
    <name evidence="2" type="ORF">CJOHNSTONI_LOCUS2697</name>
</gene>
<dbReference type="AlphaFoldDB" id="A0A8J2LZW6"/>
<dbReference type="OrthoDB" id="5851542at2759"/>
<sequence length="85" mass="10191">MIITLFMFFIIFATLGLLATWLLCAYYRRKSREQMEKELQRRRDDKNQLKLDTFRKKQLDLQMLTAMRNARIGSKDNIVCSQEPS</sequence>
<keyword evidence="3" id="KW-1185">Reference proteome</keyword>
<feature type="transmembrane region" description="Helical" evidence="1">
    <location>
        <begin position="6"/>
        <end position="27"/>
    </location>
</feature>
<evidence type="ECO:0000313" key="3">
    <source>
        <dbReference type="Proteomes" id="UP000746747"/>
    </source>
</evidence>
<keyword evidence="1" id="KW-0812">Transmembrane</keyword>
<organism evidence="2 3">
    <name type="scientific">Cercopithifilaria johnstoni</name>
    <dbReference type="NCBI Taxonomy" id="2874296"/>
    <lineage>
        <taxon>Eukaryota</taxon>
        <taxon>Metazoa</taxon>
        <taxon>Ecdysozoa</taxon>
        <taxon>Nematoda</taxon>
        <taxon>Chromadorea</taxon>
        <taxon>Rhabditida</taxon>
        <taxon>Spirurina</taxon>
        <taxon>Spiruromorpha</taxon>
        <taxon>Filarioidea</taxon>
        <taxon>Onchocercidae</taxon>
        <taxon>Cercopithifilaria</taxon>
    </lineage>
</organism>
<protein>
    <submittedName>
        <fullName evidence="2">Uncharacterized protein</fullName>
    </submittedName>
</protein>